<dbReference type="EMBL" id="QQNH01000002">
    <property type="protein sequence ID" value="RDE10357.1"/>
    <property type="molecule type" value="Genomic_DNA"/>
</dbReference>
<dbReference type="InterPro" id="IPR010982">
    <property type="entry name" value="Lambda_DNA-bd_dom_sf"/>
</dbReference>
<evidence type="ECO:0000313" key="3">
    <source>
        <dbReference type="Proteomes" id="UP000253759"/>
    </source>
</evidence>
<dbReference type="PROSITE" id="PS50943">
    <property type="entry name" value="HTH_CROC1"/>
    <property type="match status" value="1"/>
</dbReference>
<proteinExistence type="predicted"/>
<feature type="domain" description="HTH cro/C1-type" evidence="1">
    <location>
        <begin position="9"/>
        <end position="46"/>
    </location>
</feature>
<dbReference type="OrthoDB" id="9815697at2"/>
<protein>
    <submittedName>
        <fullName evidence="2">XRE family transcriptional regulator</fullName>
    </submittedName>
</protein>
<dbReference type="InterPro" id="IPR001387">
    <property type="entry name" value="Cro/C1-type_HTH"/>
</dbReference>
<dbReference type="SUPFAM" id="SSF47413">
    <property type="entry name" value="lambda repressor-like DNA-binding domains"/>
    <property type="match status" value="1"/>
</dbReference>
<dbReference type="AlphaFoldDB" id="A0A369W8I1"/>
<dbReference type="GO" id="GO:0003677">
    <property type="term" value="F:DNA binding"/>
    <property type="evidence" value="ECO:0007669"/>
    <property type="project" value="InterPro"/>
</dbReference>
<sequence length="48" mass="5446">MTPCIIGEFQRLRRARGLGQEAFADMIEIDRAYISEIEPGVQNPAILR</sequence>
<dbReference type="Proteomes" id="UP000253759">
    <property type="component" value="Unassembled WGS sequence"/>
</dbReference>
<accession>A0A369W8I1</accession>
<evidence type="ECO:0000259" key="1">
    <source>
        <dbReference type="PROSITE" id="PS50943"/>
    </source>
</evidence>
<dbReference type="Gene3D" id="1.10.260.40">
    <property type="entry name" value="lambda repressor-like DNA-binding domains"/>
    <property type="match status" value="1"/>
</dbReference>
<comment type="caution">
    <text evidence="2">The sequence shown here is derived from an EMBL/GenBank/DDBJ whole genome shotgun (WGS) entry which is preliminary data.</text>
</comment>
<gene>
    <name evidence="2" type="ORF">DVH29_02930</name>
</gene>
<keyword evidence="3" id="KW-1185">Reference proteome</keyword>
<name>A0A369W8I1_9HYPH</name>
<reference evidence="3" key="1">
    <citation type="submission" date="2018-07" db="EMBL/GenBank/DDBJ databases">
        <authorList>
            <person name="Liu B.-T."/>
            <person name="Du Z."/>
        </authorList>
    </citation>
    <scope>NUCLEOTIDE SEQUENCE [LARGE SCALE GENOMIC DNA]</scope>
    <source>
        <strain evidence="3">XYN52</strain>
    </source>
</reference>
<evidence type="ECO:0000313" key="2">
    <source>
        <dbReference type="EMBL" id="RDE10357.1"/>
    </source>
</evidence>
<dbReference type="Pfam" id="PF01381">
    <property type="entry name" value="HTH_3"/>
    <property type="match status" value="1"/>
</dbReference>
<organism evidence="2 3">
    <name type="scientific">Pelagibacterium lacus</name>
    <dbReference type="NCBI Taxonomy" id="2282655"/>
    <lineage>
        <taxon>Bacteria</taxon>
        <taxon>Pseudomonadati</taxon>
        <taxon>Pseudomonadota</taxon>
        <taxon>Alphaproteobacteria</taxon>
        <taxon>Hyphomicrobiales</taxon>
        <taxon>Devosiaceae</taxon>
        <taxon>Pelagibacterium</taxon>
    </lineage>
</organism>
<dbReference type="CDD" id="cd00093">
    <property type="entry name" value="HTH_XRE"/>
    <property type="match status" value="1"/>
</dbReference>